<keyword evidence="2" id="KW-1185">Reference proteome</keyword>
<comment type="caution">
    <text evidence="1">The sequence shown here is derived from an EMBL/GenBank/DDBJ whole genome shotgun (WGS) entry which is preliminary data.</text>
</comment>
<organism evidence="1 2">
    <name type="scientific">Trichonephila inaurata madagascariensis</name>
    <dbReference type="NCBI Taxonomy" id="2747483"/>
    <lineage>
        <taxon>Eukaryota</taxon>
        <taxon>Metazoa</taxon>
        <taxon>Ecdysozoa</taxon>
        <taxon>Arthropoda</taxon>
        <taxon>Chelicerata</taxon>
        <taxon>Arachnida</taxon>
        <taxon>Araneae</taxon>
        <taxon>Araneomorphae</taxon>
        <taxon>Entelegynae</taxon>
        <taxon>Araneoidea</taxon>
        <taxon>Nephilidae</taxon>
        <taxon>Trichonephila</taxon>
        <taxon>Trichonephila inaurata</taxon>
    </lineage>
</organism>
<protein>
    <submittedName>
        <fullName evidence="1">Uncharacterized protein</fullName>
    </submittedName>
</protein>
<evidence type="ECO:0000313" key="1">
    <source>
        <dbReference type="EMBL" id="GFY58065.1"/>
    </source>
</evidence>
<feature type="non-terminal residue" evidence="1">
    <location>
        <position position="1"/>
    </location>
</feature>
<dbReference type="Proteomes" id="UP000886998">
    <property type="component" value="Unassembled WGS sequence"/>
</dbReference>
<accession>A0A8X7C6Z9</accession>
<dbReference type="EMBL" id="BMAV01011899">
    <property type="protein sequence ID" value="GFY58065.1"/>
    <property type="molecule type" value="Genomic_DNA"/>
</dbReference>
<evidence type="ECO:0000313" key="2">
    <source>
        <dbReference type="Proteomes" id="UP000886998"/>
    </source>
</evidence>
<dbReference type="AlphaFoldDB" id="A0A8X7C6Z9"/>
<gene>
    <name evidence="1" type="ORF">TNIN_96311</name>
</gene>
<proteinExistence type="predicted"/>
<sequence length="36" mass="4165">EGSRRSMKGQLSKILCHLITFKEVVMGPGRRENIHR</sequence>
<reference evidence="1" key="1">
    <citation type="submission" date="2020-08" db="EMBL/GenBank/DDBJ databases">
        <title>Multicomponent nature underlies the extraordinary mechanical properties of spider dragline silk.</title>
        <authorList>
            <person name="Kono N."/>
            <person name="Nakamura H."/>
            <person name="Mori M."/>
            <person name="Yoshida Y."/>
            <person name="Ohtoshi R."/>
            <person name="Malay A.D."/>
            <person name="Moran D.A.P."/>
            <person name="Tomita M."/>
            <person name="Numata K."/>
            <person name="Arakawa K."/>
        </authorList>
    </citation>
    <scope>NUCLEOTIDE SEQUENCE</scope>
</reference>
<name>A0A8X7C6Z9_9ARAC</name>